<dbReference type="SMART" id="SM00849">
    <property type="entry name" value="Lactamase_B"/>
    <property type="match status" value="1"/>
</dbReference>
<dbReference type="CDD" id="cd07731">
    <property type="entry name" value="ComA-like_MBL-fold"/>
    <property type="match status" value="1"/>
</dbReference>
<reference evidence="10" key="1">
    <citation type="journal article" date="2019" name="Int. J. Syst. Evol. Microbiol.">
        <title>The Global Catalogue of Microorganisms (GCM) 10K type strain sequencing project: providing services to taxonomists for standard genome sequencing and annotation.</title>
        <authorList>
            <consortium name="The Broad Institute Genomics Platform"/>
            <consortium name="The Broad Institute Genome Sequencing Center for Infectious Disease"/>
            <person name="Wu L."/>
            <person name="Ma J."/>
        </authorList>
    </citation>
    <scope>NUCLEOTIDE SEQUENCE [LARGE SCALE GENOMIC DNA]</scope>
    <source>
        <strain evidence="10">JCM 30346</strain>
    </source>
</reference>
<feature type="transmembrane region" description="Helical" evidence="7">
    <location>
        <begin position="206"/>
        <end position="227"/>
    </location>
</feature>
<evidence type="ECO:0000256" key="4">
    <source>
        <dbReference type="ARBA" id="ARBA00022989"/>
    </source>
</evidence>
<keyword evidence="4 7" id="KW-1133">Transmembrane helix</keyword>
<evidence type="ECO:0000256" key="5">
    <source>
        <dbReference type="ARBA" id="ARBA00023136"/>
    </source>
</evidence>
<dbReference type="InterPro" id="IPR036866">
    <property type="entry name" value="RibonucZ/Hydroxyglut_hydro"/>
</dbReference>
<keyword evidence="2" id="KW-1003">Cell membrane</keyword>
<dbReference type="RefSeq" id="WP_380761748.1">
    <property type="nucleotide sequence ID" value="NZ_JBHSRF010000089.1"/>
</dbReference>
<evidence type="ECO:0000313" key="10">
    <source>
        <dbReference type="Proteomes" id="UP001596137"/>
    </source>
</evidence>
<dbReference type="SUPFAM" id="SSF56281">
    <property type="entry name" value="Metallo-hydrolase/oxidoreductase"/>
    <property type="match status" value="1"/>
</dbReference>
<dbReference type="NCBIfam" id="TIGR00360">
    <property type="entry name" value="ComEC_N-term"/>
    <property type="match status" value="1"/>
</dbReference>
<dbReference type="InterPro" id="IPR052159">
    <property type="entry name" value="Competence_DNA_uptake"/>
</dbReference>
<feature type="transmembrane region" description="Helical" evidence="7">
    <location>
        <begin position="269"/>
        <end position="289"/>
    </location>
</feature>
<dbReference type="Proteomes" id="UP001596137">
    <property type="component" value="Unassembled WGS sequence"/>
</dbReference>
<dbReference type="Pfam" id="PF00753">
    <property type="entry name" value="Lactamase_B"/>
    <property type="match status" value="1"/>
</dbReference>
<protein>
    <submittedName>
        <fullName evidence="9">ComEC/Rec2 family competence protein</fullName>
    </submittedName>
</protein>
<feature type="transmembrane region" description="Helical" evidence="7">
    <location>
        <begin position="233"/>
        <end position="257"/>
    </location>
</feature>
<dbReference type="Pfam" id="PF03772">
    <property type="entry name" value="Competence"/>
    <property type="match status" value="1"/>
</dbReference>
<comment type="subcellular location">
    <subcellularLocation>
        <location evidence="1">Cell membrane</location>
        <topology evidence="1">Multi-pass membrane protein</topology>
    </subcellularLocation>
</comment>
<feature type="domain" description="Metallo-beta-lactamase" evidence="8">
    <location>
        <begin position="363"/>
        <end position="586"/>
    </location>
</feature>
<dbReference type="InterPro" id="IPR035681">
    <property type="entry name" value="ComA-like_MBL"/>
</dbReference>
<feature type="transmembrane region" description="Helical" evidence="7">
    <location>
        <begin position="326"/>
        <end position="346"/>
    </location>
</feature>
<sequence>GAAGVGELRAGVLSVRGEPVVVGEVGAVQRVAGVFREGLRSAADVLPPGERGLLPGLVVGDVSRMEEQVREDFRTAGLSHLTAVSGANLAILAGVALAVGRGVGLPLAGRAVLAVVAMAGFAVIARPSPSVLRALVMGSVAALALGTGRSRDGVAALSVTVLGLVLFDPALAREYGFALSVFATAGILVLAPRWRDRMARRMPRWAAEAVAVAAGAQAAVTPLLVLMSGELSLVAIPANLLAAPAVPPATILGFAAAALAPTSLDAARLLVHPAGYAVSWLIWVARQAAAMPSATLPWPPGLFGLLLLPVAAVAAWFLLRRPLLRLAVCAVVAALIVCAVLVRPALAPWPPRGWLLIACDIGQGDALVLNAGESRAVVVDTGPTPAPVDRCLRDLGIRQIPLLVLTHPHADHVGGLTGVIRDRRVGAVLVSPADRSGYREAGPVSDRGRAVGTDGVGPGRRPGHQDARSVPDLRRLGVPVWTATTGMSWRIGRTSLTVLGPEPDSFTPGPGEGSTTNNASIVLHVRWPTGSALLCGDIETEAQAALLRQGLLPADILKVPHHGSARQDPAFLAASRARAALISVGTPNDYGHPAPRTIAHLTTLGMRIHRTDRAGDLAVITNGPGLAVVHRRR</sequence>
<organism evidence="9 10">
    <name type="scientific">Sphaerisporangium aureirubrum</name>
    <dbReference type="NCBI Taxonomy" id="1544736"/>
    <lineage>
        <taxon>Bacteria</taxon>
        <taxon>Bacillati</taxon>
        <taxon>Actinomycetota</taxon>
        <taxon>Actinomycetes</taxon>
        <taxon>Streptosporangiales</taxon>
        <taxon>Streptosporangiaceae</taxon>
        <taxon>Sphaerisporangium</taxon>
    </lineage>
</organism>
<evidence type="ECO:0000256" key="3">
    <source>
        <dbReference type="ARBA" id="ARBA00022692"/>
    </source>
</evidence>
<evidence type="ECO:0000256" key="2">
    <source>
        <dbReference type="ARBA" id="ARBA00022475"/>
    </source>
</evidence>
<gene>
    <name evidence="9" type="ORF">ACFP1K_35370</name>
</gene>
<evidence type="ECO:0000256" key="1">
    <source>
        <dbReference type="ARBA" id="ARBA00004651"/>
    </source>
</evidence>
<keyword evidence="10" id="KW-1185">Reference proteome</keyword>
<keyword evidence="5 7" id="KW-0472">Membrane</keyword>
<dbReference type="Gene3D" id="3.60.15.10">
    <property type="entry name" value="Ribonuclease Z/Hydroxyacylglutathione hydrolase-like"/>
    <property type="match status" value="1"/>
</dbReference>
<dbReference type="InterPro" id="IPR004477">
    <property type="entry name" value="ComEC_N"/>
</dbReference>
<evidence type="ECO:0000256" key="7">
    <source>
        <dbReference type="SAM" id="Phobius"/>
    </source>
</evidence>
<feature type="transmembrane region" description="Helical" evidence="7">
    <location>
        <begin position="177"/>
        <end position="194"/>
    </location>
</feature>
<feature type="transmembrane region" description="Helical" evidence="7">
    <location>
        <begin position="107"/>
        <end position="125"/>
    </location>
</feature>
<keyword evidence="3 7" id="KW-0812">Transmembrane</keyword>
<comment type="caution">
    <text evidence="9">The sequence shown here is derived from an EMBL/GenBank/DDBJ whole genome shotgun (WGS) entry which is preliminary data.</text>
</comment>
<feature type="region of interest" description="Disordered" evidence="6">
    <location>
        <begin position="437"/>
        <end position="468"/>
    </location>
</feature>
<name>A0ABW1NVK2_9ACTN</name>
<feature type="non-terminal residue" evidence="9">
    <location>
        <position position="1"/>
    </location>
</feature>
<dbReference type="InterPro" id="IPR001279">
    <property type="entry name" value="Metallo-B-lactamas"/>
</dbReference>
<dbReference type="PANTHER" id="PTHR30619">
    <property type="entry name" value="DNA INTERNALIZATION/COMPETENCE PROTEIN COMEC/REC2"/>
    <property type="match status" value="1"/>
</dbReference>
<feature type="transmembrane region" description="Helical" evidence="7">
    <location>
        <begin position="131"/>
        <end position="147"/>
    </location>
</feature>
<evidence type="ECO:0000256" key="6">
    <source>
        <dbReference type="SAM" id="MobiDB-lite"/>
    </source>
</evidence>
<feature type="transmembrane region" description="Helical" evidence="7">
    <location>
        <begin position="301"/>
        <end position="319"/>
    </location>
</feature>
<evidence type="ECO:0000313" key="9">
    <source>
        <dbReference type="EMBL" id="MFC6086497.1"/>
    </source>
</evidence>
<feature type="transmembrane region" description="Helical" evidence="7">
    <location>
        <begin position="78"/>
        <end position="100"/>
    </location>
</feature>
<accession>A0ABW1NVK2</accession>
<dbReference type="PANTHER" id="PTHR30619:SF1">
    <property type="entry name" value="RECOMBINATION PROTEIN 2"/>
    <property type="match status" value="1"/>
</dbReference>
<proteinExistence type="predicted"/>
<dbReference type="EMBL" id="JBHSRF010000089">
    <property type="protein sequence ID" value="MFC6086497.1"/>
    <property type="molecule type" value="Genomic_DNA"/>
</dbReference>
<evidence type="ECO:0000259" key="8">
    <source>
        <dbReference type="SMART" id="SM00849"/>
    </source>
</evidence>